<dbReference type="KEGG" id="amur:ADH66_15110"/>
<sequence length="167" mass="19613">MDQKIINITFHQGMGHMTVMLDAFFPTDAARLRKLLSIIDEDYEHRDELRAVVVQHCGQRAQALMDGRSDLANQAINYHTKATELQPEIDKMARQVDTLQRYVKTYCKRGGQGYRQQLKELKAQLKEIKEQQRHALTLYRDYQRRFVGAEKEAEKLKKNVEVAKHER</sequence>
<name>A0A1Z2XTT5_9FIRM</name>
<organism evidence="3 5">
    <name type="scientific">Acutalibacter muris</name>
    <dbReference type="NCBI Taxonomy" id="1796620"/>
    <lineage>
        <taxon>Bacteria</taxon>
        <taxon>Bacillati</taxon>
        <taxon>Bacillota</taxon>
        <taxon>Clostridia</taxon>
        <taxon>Eubacteriales</taxon>
        <taxon>Acutalibacteraceae</taxon>
        <taxon>Acutalibacter</taxon>
    </lineage>
</organism>
<evidence type="ECO:0000313" key="2">
    <source>
        <dbReference type="EMBL" id="ASB41867.1"/>
    </source>
</evidence>
<dbReference type="Proteomes" id="UP000596035">
    <property type="component" value="Chromosome"/>
</dbReference>
<reference evidence="2" key="1">
    <citation type="journal article" date="2017" name="Genome Announc.">
        <title>High-Quality Whole-Genome Sequences of the Oligo-Mouse-Microbiota Bacterial Community.</title>
        <authorList>
            <person name="Garzetti D."/>
            <person name="Brugiroux S."/>
            <person name="Bunk B."/>
            <person name="Pukall R."/>
            <person name="McCoy K.D."/>
            <person name="Macpherson A.J."/>
            <person name="Stecher B."/>
        </authorList>
    </citation>
    <scope>NUCLEOTIDE SEQUENCE</scope>
    <source>
        <strain evidence="2">KB18</strain>
    </source>
</reference>
<protein>
    <submittedName>
        <fullName evidence="3">Uncharacterized protein</fullName>
    </submittedName>
</protein>
<keyword evidence="1" id="KW-0175">Coiled coil</keyword>
<reference evidence="4" key="2">
    <citation type="submission" date="2017-05" db="EMBL/GenBank/DDBJ databases">
        <title>Improved OligoMM genomes.</title>
        <authorList>
            <person name="Garzetti D."/>
        </authorList>
    </citation>
    <scope>NUCLEOTIDE SEQUENCE [LARGE SCALE GENOMIC DNA]</scope>
    <source>
        <strain evidence="4">KB18</strain>
    </source>
</reference>
<reference evidence="3 5" key="3">
    <citation type="submission" date="2020-11" db="EMBL/GenBank/DDBJ databases">
        <title>Closed and high quality bacterial genomes of the OMM12 community.</title>
        <authorList>
            <person name="Marbouty M."/>
            <person name="Lamy-Besnier Q."/>
            <person name="Debarbieux L."/>
            <person name="Koszul R."/>
        </authorList>
    </citation>
    <scope>NUCLEOTIDE SEQUENCE [LARGE SCALE GENOMIC DNA]</scope>
    <source>
        <strain evidence="3 5">KB18</strain>
    </source>
</reference>
<dbReference type="AlphaFoldDB" id="A0A1Z2XTT5"/>
<dbReference type="EMBL" id="CP065321">
    <property type="protein sequence ID" value="QQR31134.1"/>
    <property type="molecule type" value="Genomic_DNA"/>
</dbReference>
<evidence type="ECO:0000313" key="5">
    <source>
        <dbReference type="Proteomes" id="UP000596035"/>
    </source>
</evidence>
<dbReference type="EMBL" id="CP021422">
    <property type="protein sequence ID" value="ASB41867.1"/>
    <property type="molecule type" value="Genomic_DNA"/>
</dbReference>
<dbReference type="RefSeq" id="WP_066539076.1">
    <property type="nucleotide sequence ID" value="NZ_CP021422.1"/>
</dbReference>
<dbReference type="Proteomes" id="UP000196710">
    <property type="component" value="Chromosome"/>
</dbReference>
<evidence type="ECO:0000313" key="4">
    <source>
        <dbReference type="Proteomes" id="UP000196710"/>
    </source>
</evidence>
<accession>A0A1Z2XTT5</accession>
<evidence type="ECO:0000256" key="1">
    <source>
        <dbReference type="SAM" id="Coils"/>
    </source>
</evidence>
<evidence type="ECO:0000313" key="3">
    <source>
        <dbReference type="EMBL" id="QQR31134.1"/>
    </source>
</evidence>
<proteinExistence type="predicted"/>
<feature type="coiled-coil region" evidence="1">
    <location>
        <begin position="111"/>
        <end position="166"/>
    </location>
</feature>
<gene>
    <name evidence="2" type="ORF">ADH66_15110</name>
    <name evidence="3" type="ORF">I5Q82_05490</name>
</gene>
<keyword evidence="4" id="KW-1185">Reference proteome</keyword>